<dbReference type="RefSeq" id="WP_006870388.1">
    <property type="nucleotide sequence ID" value="NZ_JH413813.1"/>
</dbReference>
<accession>G9EMJ0</accession>
<sequence>MTRINLLPWREQKREKEKKLFTLFLLVGVAIASFIVFLLNYYASNLVNNQISRNQMLQQEIAVYDRQIREIKNLEKVRSMLVSRMSVVRNLQSTRTLMVHLLDELIKVTPSGVYLSKIEGKIILFLCQVMPSRTLMYLRK</sequence>
<proteinExistence type="predicted"/>
<dbReference type="AlphaFoldDB" id="G9EMJ0"/>
<reference evidence="2 3" key="1">
    <citation type="journal article" date="2011" name="BMC Genomics">
        <title>Insight into cross-talk between intra-amoebal pathogens.</title>
        <authorList>
            <person name="Gimenez G."/>
            <person name="Bertelli C."/>
            <person name="Moliner C."/>
            <person name="Robert C."/>
            <person name="Raoult D."/>
            <person name="Fournier P.E."/>
            <person name="Greub G."/>
        </authorList>
    </citation>
    <scope>NUCLEOTIDE SEQUENCE [LARGE SCALE GENOMIC DNA]</scope>
    <source>
        <strain evidence="2 3">LLAP12</strain>
    </source>
</reference>
<dbReference type="GO" id="GO:0043683">
    <property type="term" value="P:type IV pilus assembly"/>
    <property type="evidence" value="ECO:0007669"/>
    <property type="project" value="TreeGrafter"/>
</dbReference>
<dbReference type="InParanoid" id="G9EMJ0"/>
<dbReference type="STRING" id="658187.LDG_6457"/>
<name>G9EMJ0_9GAMM</name>
<dbReference type="eggNOG" id="COG3166">
    <property type="taxonomic scope" value="Bacteria"/>
</dbReference>
<protein>
    <recommendedName>
        <fullName evidence="4">Tfp pilus assembly protein PilN</fullName>
    </recommendedName>
</protein>
<evidence type="ECO:0000256" key="1">
    <source>
        <dbReference type="SAM" id="Phobius"/>
    </source>
</evidence>
<organism evidence="2 3">
    <name type="scientific">Legionella drancourtii LLAP12</name>
    <dbReference type="NCBI Taxonomy" id="658187"/>
    <lineage>
        <taxon>Bacteria</taxon>
        <taxon>Pseudomonadati</taxon>
        <taxon>Pseudomonadota</taxon>
        <taxon>Gammaproteobacteria</taxon>
        <taxon>Legionellales</taxon>
        <taxon>Legionellaceae</taxon>
        <taxon>Legionella</taxon>
    </lineage>
</organism>
<keyword evidence="1" id="KW-0472">Membrane</keyword>
<dbReference type="PANTHER" id="PTHR40278:SF2">
    <property type="entry name" value="TYPE IV PILUS INNER MEMBRANE COMPONENT PILN"/>
    <property type="match status" value="1"/>
</dbReference>
<keyword evidence="3" id="KW-1185">Reference proteome</keyword>
<evidence type="ECO:0000313" key="3">
    <source>
        <dbReference type="Proteomes" id="UP000002770"/>
    </source>
</evidence>
<dbReference type="Proteomes" id="UP000002770">
    <property type="component" value="Unassembled WGS sequence"/>
</dbReference>
<evidence type="ECO:0008006" key="4">
    <source>
        <dbReference type="Google" id="ProtNLM"/>
    </source>
</evidence>
<evidence type="ECO:0000313" key="2">
    <source>
        <dbReference type="EMBL" id="EHL31526.1"/>
    </source>
</evidence>
<dbReference type="EMBL" id="JH413813">
    <property type="protein sequence ID" value="EHL31526.1"/>
    <property type="molecule type" value="Genomic_DNA"/>
</dbReference>
<gene>
    <name evidence="2" type="ORF">LDG_6457</name>
</gene>
<dbReference type="HOGENOM" id="CLU_081304_1_2_6"/>
<feature type="transmembrane region" description="Helical" evidence="1">
    <location>
        <begin position="20"/>
        <end position="43"/>
    </location>
</feature>
<dbReference type="GO" id="GO:0043107">
    <property type="term" value="P:type IV pilus-dependent motility"/>
    <property type="evidence" value="ECO:0007669"/>
    <property type="project" value="TreeGrafter"/>
</dbReference>
<dbReference type="InterPro" id="IPR052534">
    <property type="entry name" value="Extracell_DNA_Util/SecSys_Comp"/>
</dbReference>
<dbReference type="PANTHER" id="PTHR40278">
    <property type="entry name" value="DNA UTILIZATION PROTEIN HOFN"/>
    <property type="match status" value="1"/>
</dbReference>
<keyword evidence="1" id="KW-0812">Transmembrane</keyword>
<keyword evidence="1" id="KW-1133">Transmembrane helix</keyword>